<organism evidence="2 3">
    <name type="scientific">Trachymyrmex cornetzi</name>
    <dbReference type="NCBI Taxonomy" id="471704"/>
    <lineage>
        <taxon>Eukaryota</taxon>
        <taxon>Metazoa</taxon>
        <taxon>Ecdysozoa</taxon>
        <taxon>Arthropoda</taxon>
        <taxon>Hexapoda</taxon>
        <taxon>Insecta</taxon>
        <taxon>Pterygota</taxon>
        <taxon>Neoptera</taxon>
        <taxon>Endopterygota</taxon>
        <taxon>Hymenoptera</taxon>
        <taxon>Apocrita</taxon>
        <taxon>Aculeata</taxon>
        <taxon>Formicoidea</taxon>
        <taxon>Formicidae</taxon>
        <taxon>Myrmicinae</taxon>
        <taxon>Trachymyrmex</taxon>
    </lineage>
</organism>
<dbReference type="EMBL" id="KQ979608">
    <property type="protein sequence ID" value="KYN20240.1"/>
    <property type="molecule type" value="Genomic_DNA"/>
</dbReference>
<feature type="region of interest" description="Disordered" evidence="1">
    <location>
        <begin position="130"/>
        <end position="151"/>
    </location>
</feature>
<gene>
    <name evidence="2" type="ORF">ALC57_07144</name>
</gene>
<evidence type="ECO:0000313" key="2">
    <source>
        <dbReference type="EMBL" id="KYN20240.1"/>
    </source>
</evidence>
<protein>
    <submittedName>
        <fullName evidence="2">Uncharacterized protein</fullName>
    </submittedName>
</protein>
<proteinExistence type="predicted"/>
<accession>A0A195E4X4</accession>
<keyword evidence="3" id="KW-1185">Reference proteome</keyword>
<feature type="compositionally biased region" description="Pro residues" evidence="1">
    <location>
        <begin position="138"/>
        <end position="147"/>
    </location>
</feature>
<evidence type="ECO:0000256" key="1">
    <source>
        <dbReference type="SAM" id="MobiDB-lite"/>
    </source>
</evidence>
<dbReference type="Proteomes" id="UP000078492">
    <property type="component" value="Unassembled WGS sequence"/>
</dbReference>
<evidence type="ECO:0000313" key="3">
    <source>
        <dbReference type="Proteomes" id="UP000078492"/>
    </source>
</evidence>
<reference evidence="2 3" key="1">
    <citation type="submission" date="2015-09" db="EMBL/GenBank/DDBJ databases">
        <title>Trachymyrmex cornetzi WGS genome.</title>
        <authorList>
            <person name="Nygaard S."/>
            <person name="Hu H."/>
            <person name="Boomsma J."/>
            <person name="Zhang G."/>
        </authorList>
    </citation>
    <scope>NUCLEOTIDE SEQUENCE [LARGE SCALE GENOMIC DNA]</scope>
    <source>
        <strain evidence="2">Tcor2-1</strain>
        <tissue evidence="2">Whole body</tissue>
    </source>
</reference>
<name>A0A195E4X4_9HYME</name>
<sequence>MRLLKGKNVPGIRRRCQEYDDASSQVIAKTRLKRSPCSEKTLCDTCAESIIYGRSVSREQSMSLTCRLITYNMRAIREIGSLEATFGERRAIRVLDTFCEEEKPVRILHERVNDDPGSKKTALVDKSPARELDFSRPITPPPPPPPELTRERGILSAIKSPRVRCGAGGTVLSLPDHQADLVPNYKSH</sequence>
<dbReference type="AlphaFoldDB" id="A0A195E4X4"/>